<feature type="compositionally biased region" description="Low complexity" evidence="1">
    <location>
        <begin position="135"/>
        <end position="150"/>
    </location>
</feature>
<name>A0A9C6U7E6_FRAOC</name>
<evidence type="ECO:0000256" key="1">
    <source>
        <dbReference type="SAM" id="MobiDB-lite"/>
    </source>
</evidence>
<organism evidence="3 4">
    <name type="scientific">Frankliniella occidentalis</name>
    <name type="common">Western flower thrips</name>
    <name type="synonym">Euthrips occidentalis</name>
    <dbReference type="NCBI Taxonomy" id="133901"/>
    <lineage>
        <taxon>Eukaryota</taxon>
        <taxon>Metazoa</taxon>
        <taxon>Ecdysozoa</taxon>
        <taxon>Arthropoda</taxon>
        <taxon>Hexapoda</taxon>
        <taxon>Insecta</taxon>
        <taxon>Pterygota</taxon>
        <taxon>Neoptera</taxon>
        <taxon>Paraneoptera</taxon>
        <taxon>Thysanoptera</taxon>
        <taxon>Terebrantia</taxon>
        <taxon>Thripoidea</taxon>
        <taxon>Thripidae</taxon>
        <taxon>Frankliniella</taxon>
    </lineage>
</organism>
<evidence type="ECO:0000313" key="4">
    <source>
        <dbReference type="RefSeq" id="XP_052124374.1"/>
    </source>
</evidence>
<feature type="region of interest" description="Disordered" evidence="1">
    <location>
        <begin position="135"/>
        <end position="220"/>
    </location>
</feature>
<dbReference type="RefSeq" id="XP_052124374.1">
    <property type="nucleotide sequence ID" value="XM_052268414.1"/>
</dbReference>
<feature type="signal peptide" evidence="2">
    <location>
        <begin position="1"/>
        <end position="24"/>
    </location>
</feature>
<proteinExistence type="predicted"/>
<keyword evidence="3" id="KW-1185">Reference proteome</keyword>
<feature type="region of interest" description="Disordered" evidence="1">
    <location>
        <begin position="86"/>
        <end position="107"/>
    </location>
</feature>
<dbReference type="KEGG" id="foc:127749610"/>
<gene>
    <name evidence="4" type="primary">LOC127749610</name>
</gene>
<sequence length="220" mass="23315">MTPIIAVFMSMISLLALVADRANLQEQTLSVQGEAIPLPSVDDGVSRNFLDVAKRTLPLKMTPARSINLRRVPRAAAGPGAASVYVLRSGPGPGPGAPPGARRRRGLGDHDADAVLLQSLLLSALRERYLQGHLAAPSSASSTSAPGAPGRWSPKTPHGAPQPPPAPQPRANSLGDLREDIMMHGRDRDQLRRRWKIESAGNRVASAHHGLAPPARPARP</sequence>
<dbReference type="OrthoDB" id="10505180at2759"/>
<keyword evidence="2" id="KW-0732">Signal</keyword>
<protein>
    <submittedName>
        <fullName evidence="4">Uncharacterized protein LOC127749610 isoform X1</fullName>
    </submittedName>
</protein>
<evidence type="ECO:0000313" key="3">
    <source>
        <dbReference type="Proteomes" id="UP000504606"/>
    </source>
</evidence>
<reference evidence="4" key="1">
    <citation type="submission" date="2025-08" db="UniProtKB">
        <authorList>
            <consortium name="RefSeq"/>
        </authorList>
    </citation>
    <scope>IDENTIFICATION</scope>
    <source>
        <tissue evidence="4">Whole organism</tissue>
    </source>
</reference>
<evidence type="ECO:0000256" key="2">
    <source>
        <dbReference type="SAM" id="SignalP"/>
    </source>
</evidence>
<dbReference type="GeneID" id="127749610"/>
<feature type="chain" id="PRO_5039533723" evidence="2">
    <location>
        <begin position="25"/>
        <end position="220"/>
    </location>
</feature>
<dbReference type="Proteomes" id="UP000504606">
    <property type="component" value="Unplaced"/>
</dbReference>
<accession>A0A9C6U7E6</accession>
<feature type="compositionally biased region" description="Basic and acidic residues" evidence="1">
    <location>
        <begin position="176"/>
        <end position="192"/>
    </location>
</feature>
<dbReference type="AlphaFoldDB" id="A0A9C6U7E6"/>